<dbReference type="AlphaFoldDB" id="A0A1P9WSS9"/>
<dbReference type="Gene3D" id="3.20.20.10">
    <property type="entry name" value="Alanine racemase"/>
    <property type="match status" value="1"/>
</dbReference>
<name>A0A1P9WSS9_9BACT</name>
<dbReference type="GO" id="GO:0008721">
    <property type="term" value="F:D-serine ammonia-lyase activity"/>
    <property type="evidence" value="ECO:0007669"/>
    <property type="project" value="TreeGrafter"/>
</dbReference>
<dbReference type="OrthoDB" id="9788869at2"/>
<evidence type="ECO:0000256" key="2">
    <source>
        <dbReference type="ARBA" id="ARBA00023239"/>
    </source>
</evidence>
<dbReference type="PANTHER" id="PTHR28004:SF2">
    <property type="entry name" value="D-SERINE DEHYDRATASE"/>
    <property type="match status" value="1"/>
</dbReference>
<dbReference type="SUPFAM" id="SSF51419">
    <property type="entry name" value="PLP-binding barrel"/>
    <property type="match status" value="1"/>
</dbReference>
<evidence type="ECO:0000313" key="5">
    <source>
        <dbReference type="Proteomes" id="UP000187941"/>
    </source>
</evidence>
<sequence length="365" mass="39828">MSWYEVKNADAIPSPALLVYPDRVQENIQHAVQIAGSPARLWPHVKTHKMRVVTDRLLAAGIRSFKCATLKEARMLAEAGTDLAEIISVLVAYPLVGPAIAQLTGLRAEFPNVHFACLTDNRVSAQRLSDAFAANPLDVFLDLNVGMNRTGIKPTDAPALYHFCATLPNVRVAGLHAYDGHIRDTDLMQRTQRTDESFALADGVRQAIADAGGPTLPLIMGGTPSFSCHAQRPDVLLSPGTFVFWDAGYGQTLPDLPFIWAAALLMRVISVVDEQTLCLDLGHKSVAAENPLPRVVFLNEPDAQPIGQSEEHVVVRIANAHRFTPGDVWYGVPIHICPTVNLYDSVNVISDNQVVDNWLVTARGH</sequence>
<feature type="domain" description="D-serine dehydratase-like" evidence="3">
    <location>
        <begin position="261"/>
        <end position="350"/>
    </location>
</feature>
<dbReference type="CDD" id="cd06821">
    <property type="entry name" value="PLPDE_III_D-TA"/>
    <property type="match status" value="1"/>
</dbReference>
<dbReference type="Pfam" id="PF14031">
    <property type="entry name" value="D-ser_dehydrat"/>
    <property type="match status" value="1"/>
</dbReference>
<dbReference type="RefSeq" id="WP_077129875.1">
    <property type="nucleotide sequence ID" value="NZ_CP014263.1"/>
</dbReference>
<reference evidence="4" key="1">
    <citation type="submission" date="2016-01" db="EMBL/GenBank/DDBJ databases">
        <authorList>
            <person name="Oliw E.H."/>
        </authorList>
    </citation>
    <scope>NUCLEOTIDE SEQUENCE [LARGE SCALE GENOMIC DNA]</scope>
    <source>
        <strain evidence="4">DY10</strain>
    </source>
</reference>
<evidence type="ECO:0000259" key="3">
    <source>
        <dbReference type="SMART" id="SM01119"/>
    </source>
</evidence>
<keyword evidence="2" id="KW-0456">Lyase</keyword>
<accession>A0A1P9WSS9</accession>
<dbReference type="KEGG" id="smon:AWR27_03220"/>
<dbReference type="EMBL" id="CP014263">
    <property type="protein sequence ID" value="AQG78434.1"/>
    <property type="molecule type" value="Genomic_DNA"/>
</dbReference>
<proteinExistence type="inferred from homology"/>
<dbReference type="InterPro" id="IPR029066">
    <property type="entry name" value="PLP-binding_barrel"/>
</dbReference>
<evidence type="ECO:0000256" key="1">
    <source>
        <dbReference type="ARBA" id="ARBA00005323"/>
    </source>
</evidence>
<dbReference type="GO" id="GO:0036088">
    <property type="term" value="P:D-serine catabolic process"/>
    <property type="evidence" value="ECO:0007669"/>
    <property type="project" value="TreeGrafter"/>
</dbReference>
<keyword evidence="5" id="KW-1185">Reference proteome</keyword>
<dbReference type="Proteomes" id="UP000187941">
    <property type="component" value="Chromosome"/>
</dbReference>
<dbReference type="InterPro" id="IPR026956">
    <property type="entry name" value="D-ser_dehydrat-like_dom"/>
</dbReference>
<dbReference type="InterPro" id="IPR051466">
    <property type="entry name" value="D-amino_acid_metab_enzyme"/>
</dbReference>
<dbReference type="InterPro" id="IPR042208">
    <property type="entry name" value="D-ser_dehydrat-like_sf"/>
</dbReference>
<dbReference type="SMART" id="SM01119">
    <property type="entry name" value="D-ser_dehydrat"/>
    <property type="match status" value="1"/>
</dbReference>
<evidence type="ECO:0000313" key="4">
    <source>
        <dbReference type="EMBL" id="AQG78434.1"/>
    </source>
</evidence>
<organism evidence="4 5">
    <name type="scientific">Spirosoma montaniterrae</name>
    <dbReference type="NCBI Taxonomy" id="1178516"/>
    <lineage>
        <taxon>Bacteria</taxon>
        <taxon>Pseudomonadati</taxon>
        <taxon>Bacteroidota</taxon>
        <taxon>Cytophagia</taxon>
        <taxon>Cytophagales</taxon>
        <taxon>Cytophagaceae</taxon>
        <taxon>Spirosoma</taxon>
    </lineage>
</organism>
<comment type="similarity">
    <text evidence="1">Belongs to the DSD1 family.</text>
</comment>
<gene>
    <name evidence="4" type="ORF">AWR27_03220</name>
</gene>
<dbReference type="PANTHER" id="PTHR28004">
    <property type="entry name" value="ZGC:162816-RELATED"/>
    <property type="match status" value="1"/>
</dbReference>
<dbReference type="Pfam" id="PF01168">
    <property type="entry name" value="Ala_racemase_N"/>
    <property type="match status" value="1"/>
</dbReference>
<dbReference type="STRING" id="1178516.AWR27_03220"/>
<dbReference type="InterPro" id="IPR001608">
    <property type="entry name" value="Ala_racemase_N"/>
</dbReference>
<dbReference type="Gene3D" id="2.40.37.20">
    <property type="entry name" value="D-serine dehydratase-like domain"/>
    <property type="match status" value="1"/>
</dbReference>
<protein>
    <recommendedName>
        <fullName evidence="3">D-serine dehydratase-like domain-containing protein</fullName>
    </recommendedName>
</protein>